<gene>
    <name evidence="1" type="ORF">BSTOLATCC_MIC54057</name>
</gene>
<organism evidence="1 2">
    <name type="scientific">Blepharisma stoltei</name>
    <dbReference type="NCBI Taxonomy" id="1481888"/>
    <lineage>
        <taxon>Eukaryota</taxon>
        <taxon>Sar</taxon>
        <taxon>Alveolata</taxon>
        <taxon>Ciliophora</taxon>
        <taxon>Postciliodesmatophora</taxon>
        <taxon>Heterotrichea</taxon>
        <taxon>Heterotrichida</taxon>
        <taxon>Blepharismidae</taxon>
        <taxon>Blepharisma</taxon>
    </lineage>
</organism>
<keyword evidence="2" id="KW-1185">Reference proteome</keyword>
<name>A0AAU9KFJ1_9CILI</name>
<sequence>MEIDYDSEGQETCSSFIYFYQQSSPRMLSEDYLRQKYSISSTGLSHKTYLFLVKLSRIGSSVISFSFEAVFSIVANIHQLLCLSDIEIALWEIYLRRFAWQISDSRLRESLLFSAYAAKCLLNDNTEEILLHLEDEPEWSLDRYIRWIEKFQNFINVDLYEINSNYSDLSYTEIKIEVSEDEVDYNSIVDEIIESTAETTKKRRFEKL</sequence>
<dbReference type="EMBL" id="CAJZBQ010000053">
    <property type="protein sequence ID" value="CAG9332003.1"/>
    <property type="molecule type" value="Genomic_DNA"/>
</dbReference>
<dbReference type="Proteomes" id="UP001162131">
    <property type="component" value="Unassembled WGS sequence"/>
</dbReference>
<protein>
    <submittedName>
        <fullName evidence="1">Uncharacterized protein</fullName>
    </submittedName>
</protein>
<proteinExistence type="predicted"/>
<reference evidence="1" key="1">
    <citation type="submission" date="2021-09" db="EMBL/GenBank/DDBJ databases">
        <authorList>
            <consortium name="AG Swart"/>
            <person name="Singh M."/>
            <person name="Singh A."/>
            <person name="Seah K."/>
            <person name="Emmerich C."/>
        </authorList>
    </citation>
    <scope>NUCLEOTIDE SEQUENCE</scope>
    <source>
        <strain evidence="1">ATCC30299</strain>
    </source>
</reference>
<evidence type="ECO:0000313" key="2">
    <source>
        <dbReference type="Proteomes" id="UP001162131"/>
    </source>
</evidence>
<evidence type="ECO:0000313" key="1">
    <source>
        <dbReference type="EMBL" id="CAG9332003.1"/>
    </source>
</evidence>
<dbReference type="AlphaFoldDB" id="A0AAU9KFJ1"/>
<accession>A0AAU9KFJ1</accession>
<comment type="caution">
    <text evidence="1">The sequence shown here is derived from an EMBL/GenBank/DDBJ whole genome shotgun (WGS) entry which is preliminary data.</text>
</comment>